<dbReference type="GO" id="GO:0009055">
    <property type="term" value="F:electron transfer activity"/>
    <property type="evidence" value="ECO:0007669"/>
    <property type="project" value="TreeGrafter"/>
</dbReference>
<gene>
    <name evidence="2" type="ORF">A2811_00505</name>
</gene>
<comment type="caution">
    <text evidence="2">The sequence shown here is derived from an EMBL/GenBank/DDBJ whole genome shotgun (WGS) entry which is preliminary data.</text>
</comment>
<dbReference type="InterPro" id="IPR036249">
    <property type="entry name" value="Thioredoxin-like_sf"/>
</dbReference>
<feature type="domain" description="Glutaredoxin" evidence="1">
    <location>
        <begin position="4"/>
        <end position="64"/>
    </location>
</feature>
<dbReference type="AlphaFoldDB" id="A0A1F5ENL0"/>
<reference evidence="2 3" key="1">
    <citation type="journal article" date="2016" name="Nat. Commun.">
        <title>Thousands of microbial genomes shed light on interconnected biogeochemical processes in an aquifer system.</title>
        <authorList>
            <person name="Anantharaman K."/>
            <person name="Brown C.T."/>
            <person name="Hug L.A."/>
            <person name="Sharon I."/>
            <person name="Castelle C.J."/>
            <person name="Probst A.J."/>
            <person name="Thomas B.C."/>
            <person name="Singh A."/>
            <person name="Wilkins M.J."/>
            <person name="Karaoz U."/>
            <person name="Brodie E.L."/>
            <person name="Williams K.H."/>
            <person name="Hubbard S.S."/>
            <person name="Banfield J.F."/>
        </authorList>
    </citation>
    <scope>NUCLEOTIDE SEQUENCE [LARGE SCALE GENOMIC DNA]</scope>
</reference>
<dbReference type="InterPro" id="IPR002109">
    <property type="entry name" value="Glutaredoxin"/>
</dbReference>
<dbReference type="PANTHER" id="PTHR34386">
    <property type="entry name" value="GLUTAREDOXIN"/>
    <property type="match status" value="1"/>
</dbReference>
<organism evidence="2 3">
    <name type="scientific">Candidatus Campbellbacteria bacterium RIFCSPHIGHO2_01_FULL_34_10</name>
    <dbReference type="NCBI Taxonomy" id="1797577"/>
    <lineage>
        <taxon>Bacteria</taxon>
        <taxon>Candidatus Campbelliibacteriota</taxon>
    </lineage>
</organism>
<dbReference type="CDD" id="cd02976">
    <property type="entry name" value="NrdH"/>
    <property type="match status" value="1"/>
</dbReference>
<protein>
    <submittedName>
        <fullName evidence="2">NrdH-redoxin</fullName>
    </submittedName>
</protein>
<name>A0A1F5ENL0_9BACT</name>
<dbReference type="PROSITE" id="PS51354">
    <property type="entry name" value="GLUTAREDOXIN_2"/>
    <property type="match status" value="1"/>
</dbReference>
<dbReference type="Gene3D" id="3.40.30.10">
    <property type="entry name" value="Glutaredoxin"/>
    <property type="match status" value="1"/>
</dbReference>
<dbReference type="NCBIfam" id="NF041212">
    <property type="entry name" value="Uxx_star"/>
    <property type="match status" value="1"/>
</dbReference>
<evidence type="ECO:0000259" key="1">
    <source>
        <dbReference type="Pfam" id="PF00462"/>
    </source>
</evidence>
<accession>A0A1F5ENL0</accession>
<evidence type="ECO:0000313" key="3">
    <source>
        <dbReference type="Proteomes" id="UP000186670"/>
    </source>
</evidence>
<sequence length="78" mass="8768">MNKVTIYTTPTCTYCLMAKDFFQSNDVDYEEVDVAGNQEKIQELLELTDGQMGVPVIVIDGEVVFGFDKSRIEELLGI</sequence>
<dbReference type="PANTHER" id="PTHR34386:SF1">
    <property type="entry name" value="GLUTAREDOXIN-LIKE PROTEIN NRDH"/>
    <property type="match status" value="1"/>
</dbReference>
<dbReference type="GO" id="GO:0045454">
    <property type="term" value="P:cell redox homeostasis"/>
    <property type="evidence" value="ECO:0007669"/>
    <property type="project" value="TreeGrafter"/>
</dbReference>
<dbReference type="Proteomes" id="UP000186670">
    <property type="component" value="Unassembled WGS sequence"/>
</dbReference>
<dbReference type="InterPro" id="IPR051548">
    <property type="entry name" value="Grx-like_ET"/>
</dbReference>
<evidence type="ECO:0000313" key="2">
    <source>
        <dbReference type="EMBL" id="OGD68965.1"/>
    </source>
</evidence>
<dbReference type="SUPFAM" id="SSF52833">
    <property type="entry name" value="Thioredoxin-like"/>
    <property type="match status" value="1"/>
</dbReference>
<dbReference type="Pfam" id="PF00462">
    <property type="entry name" value="Glutaredoxin"/>
    <property type="match status" value="1"/>
</dbReference>
<proteinExistence type="predicted"/>
<dbReference type="EMBL" id="MEZZ01000016">
    <property type="protein sequence ID" value="OGD68965.1"/>
    <property type="molecule type" value="Genomic_DNA"/>
</dbReference>